<comment type="caution">
    <text evidence="2">The sequence shown here is derived from an EMBL/GenBank/DDBJ whole genome shotgun (WGS) entry which is preliminary data.</text>
</comment>
<name>A0A917FZQ6_9BACI</name>
<sequence>MLPWLVLLGLILLLYVNSVWIRKVLGVERRSFVDDYMNDQHRKITKYIQMSCLVIVVILAFSGSWFSSYPQLFGIAVLLFITLTESVRIYMLYRYGNNKKEWLATLQELIILLVFILGVMYYAMNDTL</sequence>
<dbReference type="InterPro" id="IPR025441">
    <property type="entry name" value="DUF4181"/>
</dbReference>
<feature type="transmembrane region" description="Helical" evidence="1">
    <location>
        <begin position="102"/>
        <end position="124"/>
    </location>
</feature>
<dbReference type="Pfam" id="PF13789">
    <property type="entry name" value="DUF4181"/>
    <property type="match status" value="1"/>
</dbReference>
<accession>A0A917FZQ6</accession>
<evidence type="ECO:0000256" key="1">
    <source>
        <dbReference type="SAM" id="Phobius"/>
    </source>
</evidence>
<evidence type="ECO:0000313" key="2">
    <source>
        <dbReference type="EMBL" id="GGG15651.1"/>
    </source>
</evidence>
<dbReference type="AlphaFoldDB" id="A0A917FZQ6"/>
<dbReference type="Proteomes" id="UP000616608">
    <property type="component" value="Unassembled WGS sequence"/>
</dbReference>
<dbReference type="EMBL" id="BMJT01000002">
    <property type="protein sequence ID" value="GGG15651.1"/>
    <property type="molecule type" value="Genomic_DNA"/>
</dbReference>
<organism evidence="2 3">
    <name type="scientific">Lysinibacillus alkalisoli</name>
    <dbReference type="NCBI Taxonomy" id="1911548"/>
    <lineage>
        <taxon>Bacteria</taxon>
        <taxon>Bacillati</taxon>
        <taxon>Bacillota</taxon>
        <taxon>Bacilli</taxon>
        <taxon>Bacillales</taxon>
        <taxon>Bacillaceae</taxon>
        <taxon>Lysinibacillus</taxon>
    </lineage>
</organism>
<feature type="transmembrane region" description="Helical" evidence="1">
    <location>
        <begin position="6"/>
        <end position="26"/>
    </location>
</feature>
<keyword evidence="1" id="KW-0812">Transmembrane</keyword>
<keyword evidence="3" id="KW-1185">Reference proteome</keyword>
<gene>
    <name evidence="2" type="ORF">GCM10007425_07450</name>
</gene>
<evidence type="ECO:0000313" key="3">
    <source>
        <dbReference type="Proteomes" id="UP000616608"/>
    </source>
</evidence>
<protein>
    <recommendedName>
        <fullName evidence="4">DUF4181 domain-containing protein</fullName>
    </recommendedName>
</protein>
<evidence type="ECO:0008006" key="4">
    <source>
        <dbReference type="Google" id="ProtNLM"/>
    </source>
</evidence>
<proteinExistence type="predicted"/>
<keyword evidence="1" id="KW-0472">Membrane</keyword>
<reference evidence="2" key="2">
    <citation type="submission" date="2020-09" db="EMBL/GenBank/DDBJ databases">
        <authorList>
            <person name="Sun Q."/>
            <person name="Zhou Y."/>
        </authorList>
    </citation>
    <scope>NUCLEOTIDE SEQUENCE</scope>
    <source>
        <strain evidence="2">CGMCC 1.15760</strain>
    </source>
</reference>
<keyword evidence="1" id="KW-1133">Transmembrane helix</keyword>
<reference evidence="2" key="1">
    <citation type="journal article" date="2014" name="Int. J. Syst. Evol. Microbiol.">
        <title>Complete genome sequence of Corynebacterium casei LMG S-19264T (=DSM 44701T), isolated from a smear-ripened cheese.</title>
        <authorList>
            <consortium name="US DOE Joint Genome Institute (JGI-PGF)"/>
            <person name="Walter F."/>
            <person name="Albersmeier A."/>
            <person name="Kalinowski J."/>
            <person name="Ruckert C."/>
        </authorList>
    </citation>
    <scope>NUCLEOTIDE SEQUENCE</scope>
    <source>
        <strain evidence="2">CGMCC 1.15760</strain>
    </source>
</reference>
<feature type="transmembrane region" description="Helical" evidence="1">
    <location>
        <begin position="47"/>
        <end position="66"/>
    </location>
</feature>
<dbReference type="RefSeq" id="WP_188613671.1">
    <property type="nucleotide sequence ID" value="NZ_BMJT01000002.1"/>
</dbReference>
<feature type="transmembrane region" description="Helical" evidence="1">
    <location>
        <begin position="72"/>
        <end position="90"/>
    </location>
</feature>